<dbReference type="STRING" id="1042163.BRLA_c043080"/>
<reference evidence="2 3" key="1">
    <citation type="journal article" date="2011" name="J. Bacteriol.">
        <title>Genome sequence of Brevibacillus laterosporus LMG 15441, a pathogen of invertebrates.</title>
        <authorList>
            <person name="Djukic M."/>
            <person name="Poehlein A."/>
            <person name="Thurmer A."/>
            <person name="Daniel R."/>
        </authorList>
    </citation>
    <scope>NUCLEOTIDE SEQUENCE [LARGE SCALE GENOMIC DNA]</scope>
    <source>
        <strain evidence="2 3">LMG 15441</strain>
    </source>
</reference>
<name>A0A075R7J9_BRELA</name>
<proteinExistence type="predicted"/>
<organism evidence="2 3">
    <name type="scientific">Brevibacillus laterosporus LMG 15441</name>
    <dbReference type="NCBI Taxonomy" id="1042163"/>
    <lineage>
        <taxon>Bacteria</taxon>
        <taxon>Bacillati</taxon>
        <taxon>Bacillota</taxon>
        <taxon>Bacilli</taxon>
        <taxon>Bacillales</taxon>
        <taxon>Paenibacillaceae</taxon>
        <taxon>Brevibacillus</taxon>
    </lineage>
</organism>
<dbReference type="Proteomes" id="UP000005850">
    <property type="component" value="Chromosome"/>
</dbReference>
<dbReference type="AlphaFoldDB" id="A0A075R7J9"/>
<gene>
    <name evidence="2" type="ORF">BRLA_c043080</name>
</gene>
<accession>A0A075R7J9</accession>
<dbReference type="HOGENOM" id="CLU_2491756_0_0_9"/>
<keyword evidence="3" id="KW-1185">Reference proteome</keyword>
<protein>
    <submittedName>
        <fullName evidence="2">Uncharacterized protein</fullName>
    </submittedName>
</protein>
<dbReference type="KEGG" id="blr:BRLA_c043080"/>
<evidence type="ECO:0000313" key="2">
    <source>
        <dbReference type="EMBL" id="AIG28582.1"/>
    </source>
</evidence>
<evidence type="ECO:0000313" key="3">
    <source>
        <dbReference type="Proteomes" id="UP000005850"/>
    </source>
</evidence>
<evidence type="ECO:0000256" key="1">
    <source>
        <dbReference type="SAM" id="MobiDB-lite"/>
    </source>
</evidence>
<sequence length="86" mass="10149">MEEQLFLIYQESNEDECLLTIQPYLTSEELAEAISRLEHRDITDYTIIKGKKMKAKMRVMIDLTEDTGKDLKEEDPHKSNEEEDLE</sequence>
<dbReference type="EMBL" id="CP007806">
    <property type="protein sequence ID" value="AIG28582.1"/>
    <property type="molecule type" value="Genomic_DNA"/>
</dbReference>
<feature type="region of interest" description="Disordered" evidence="1">
    <location>
        <begin position="64"/>
        <end position="86"/>
    </location>
</feature>
<dbReference type="RefSeq" id="WP_003334382.1">
    <property type="nucleotide sequence ID" value="NZ_CP007806.1"/>
</dbReference>
<feature type="compositionally biased region" description="Basic and acidic residues" evidence="1">
    <location>
        <begin position="66"/>
        <end position="80"/>
    </location>
</feature>